<dbReference type="EMBL" id="CP029550">
    <property type="protein sequence ID" value="AWN39723.1"/>
    <property type="molecule type" value="Genomic_DNA"/>
</dbReference>
<protein>
    <recommendedName>
        <fullName evidence="4">Lysozyme inhibitor LprI N-terminal domain-containing protein</fullName>
    </recommendedName>
</protein>
<reference evidence="3" key="1">
    <citation type="submission" date="2018-05" db="EMBL/GenBank/DDBJ databases">
        <title>Complete Genome Sequence of Methylobacterium sp. 17SD2-17.</title>
        <authorList>
            <person name="Srinivasan S."/>
        </authorList>
    </citation>
    <scope>NUCLEOTIDE SEQUENCE [LARGE SCALE GENOMIC DNA]</scope>
    <source>
        <strain evidence="3">17SD2-17</strain>
    </source>
</reference>
<keyword evidence="3" id="KW-1185">Reference proteome</keyword>
<dbReference type="Proteomes" id="UP000245926">
    <property type="component" value="Chromosome"/>
</dbReference>
<dbReference type="AlphaFoldDB" id="A0A2U8W0V0"/>
<evidence type="ECO:0008006" key="4">
    <source>
        <dbReference type="Google" id="ProtNLM"/>
    </source>
</evidence>
<feature type="signal peptide" evidence="1">
    <location>
        <begin position="1"/>
        <end position="18"/>
    </location>
</feature>
<sequence length="119" mass="12927">MRLMLSLLVLLVAWLPSAADEKATAGLSSLESRWHGCVRDVYDRERSSQSKAASQLSALDACKEHEDAYVAAILEAQAAEEKAARREGRTLTARAKAWAASVLGYVVDPVSSWLDAVTH</sequence>
<dbReference type="OrthoDB" id="8003377at2"/>
<dbReference type="RefSeq" id="WP_109887411.1">
    <property type="nucleotide sequence ID" value="NZ_CP029550.1"/>
</dbReference>
<evidence type="ECO:0000256" key="1">
    <source>
        <dbReference type="SAM" id="SignalP"/>
    </source>
</evidence>
<name>A0A2U8W0V0_9HYPH</name>
<evidence type="ECO:0000313" key="2">
    <source>
        <dbReference type="EMBL" id="AWN39723.1"/>
    </source>
</evidence>
<proteinExistence type="predicted"/>
<dbReference type="KEGG" id="mets:DK389_03190"/>
<accession>A0A2U8W0V0</accession>
<evidence type="ECO:0000313" key="3">
    <source>
        <dbReference type="Proteomes" id="UP000245926"/>
    </source>
</evidence>
<keyword evidence="1" id="KW-0732">Signal</keyword>
<gene>
    <name evidence="2" type="ORF">DK389_03190</name>
</gene>
<organism evidence="2 3">
    <name type="scientific">Methylobacterium durans</name>
    <dbReference type="NCBI Taxonomy" id="2202825"/>
    <lineage>
        <taxon>Bacteria</taxon>
        <taxon>Pseudomonadati</taxon>
        <taxon>Pseudomonadota</taxon>
        <taxon>Alphaproteobacteria</taxon>
        <taxon>Hyphomicrobiales</taxon>
        <taxon>Methylobacteriaceae</taxon>
        <taxon>Methylobacterium</taxon>
    </lineage>
</organism>
<feature type="chain" id="PRO_5015955235" description="Lysozyme inhibitor LprI N-terminal domain-containing protein" evidence="1">
    <location>
        <begin position="19"/>
        <end position="119"/>
    </location>
</feature>